<dbReference type="InterPro" id="IPR036388">
    <property type="entry name" value="WH-like_DNA-bd_sf"/>
</dbReference>
<dbReference type="PROSITE" id="PS00894">
    <property type="entry name" value="HTH_DEOR_1"/>
    <property type="match status" value="1"/>
</dbReference>
<evidence type="ECO:0000259" key="4">
    <source>
        <dbReference type="PROSITE" id="PS51000"/>
    </source>
</evidence>
<dbReference type="InterPro" id="IPR001034">
    <property type="entry name" value="DeoR_HTH"/>
</dbReference>
<dbReference type="InterPro" id="IPR050313">
    <property type="entry name" value="Carb_Metab_HTH_regulators"/>
</dbReference>
<reference evidence="5 6" key="1">
    <citation type="submission" date="2021-03" db="EMBL/GenBank/DDBJ databases">
        <title>Sequencing the genomes of 1000 actinobacteria strains.</title>
        <authorList>
            <person name="Klenk H.-P."/>
        </authorList>
    </citation>
    <scope>NUCLEOTIDE SEQUENCE [LARGE SCALE GENOMIC DNA]</scope>
    <source>
        <strain evidence="5 6">DSM 14566</strain>
    </source>
</reference>
<dbReference type="Pfam" id="PF08220">
    <property type="entry name" value="HTH_DeoR"/>
    <property type="match status" value="1"/>
</dbReference>
<dbReference type="InterPro" id="IPR014036">
    <property type="entry name" value="DeoR-like_C"/>
</dbReference>
<dbReference type="PANTHER" id="PTHR30363:SF58">
    <property type="entry name" value="REGULATORY PROTEIN, DEOR FAMILY"/>
    <property type="match status" value="1"/>
</dbReference>
<proteinExistence type="predicted"/>
<evidence type="ECO:0000313" key="6">
    <source>
        <dbReference type="Proteomes" id="UP001519290"/>
    </source>
</evidence>
<keyword evidence="6" id="KW-1185">Reference proteome</keyword>
<dbReference type="InterPro" id="IPR037171">
    <property type="entry name" value="NagB/RpiA_transferase-like"/>
</dbReference>
<dbReference type="RefSeq" id="WP_209900540.1">
    <property type="nucleotide sequence ID" value="NZ_BAAAJW010000002.1"/>
</dbReference>
<keyword evidence="3" id="KW-0804">Transcription</keyword>
<dbReference type="PRINTS" id="PR00037">
    <property type="entry name" value="HTHLACR"/>
</dbReference>
<dbReference type="Gene3D" id="1.10.10.10">
    <property type="entry name" value="Winged helix-like DNA-binding domain superfamily/Winged helix DNA-binding domain"/>
    <property type="match status" value="1"/>
</dbReference>
<dbReference type="SUPFAM" id="SSF46785">
    <property type="entry name" value="Winged helix' DNA-binding domain"/>
    <property type="match status" value="1"/>
</dbReference>
<organism evidence="5 6">
    <name type="scientific">Brachybacterium sacelli</name>
    <dbReference type="NCBI Taxonomy" id="173364"/>
    <lineage>
        <taxon>Bacteria</taxon>
        <taxon>Bacillati</taxon>
        <taxon>Actinomycetota</taxon>
        <taxon>Actinomycetes</taxon>
        <taxon>Micrococcales</taxon>
        <taxon>Dermabacteraceae</taxon>
        <taxon>Brachybacterium</taxon>
    </lineage>
</organism>
<comment type="caution">
    <text evidence="5">The sequence shown here is derived from an EMBL/GenBank/DDBJ whole genome shotgun (WGS) entry which is preliminary data.</text>
</comment>
<dbReference type="Proteomes" id="UP001519290">
    <property type="component" value="Unassembled WGS sequence"/>
</dbReference>
<evidence type="ECO:0000256" key="2">
    <source>
        <dbReference type="ARBA" id="ARBA00023125"/>
    </source>
</evidence>
<accession>A0ABS4WZK8</accession>
<dbReference type="PANTHER" id="PTHR30363">
    <property type="entry name" value="HTH-TYPE TRANSCRIPTIONAL REGULATOR SRLR-RELATED"/>
    <property type="match status" value="1"/>
</dbReference>
<dbReference type="EMBL" id="JAGIOD010000001">
    <property type="protein sequence ID" value="MBP2381413.1"/>
    <property type="molecule type" value="Genomic_DNA"/>
</dbReference>
<dbReference type="SMART" id="SM00420">
    <property type="entry name" value="HTH_DEOR"/>
    <property type="match status" value="1"/>
</dbReference>
<protein>
    <submittedName>
        <fullName evidence="5">DeoR/GlpR family transcriptional regulator of sugar metabolism</fullName>
    </submittedName>
</protein>
<dbReference type="Gene3D" id="3.40.50.1360">
    <property type="match status" value="1"/>
</dbReference>
<feature type="domain" description="HTH deoR-type" evidence="4">
    <location>
        <begin position="8"/>
        <end position="63"/>
    </location>
</feature>
<dbReference type="Pfam" id="PF00455">
    <property type="entry name" value="DeoRC"/>
    <property type="match status" value="1"/>
</dbReference>
<dbReference type="SMART" id="SM01134">
    <property type="entry name" value="DeoRC"/>
    <property type="match status" value="1"/>
</dbReference>
<evidence type="ECO:0000313" key="5">
    <source>
        <dbReference type="EMBL" id="MBP2381413.1"/>
    </source>
</evidence>
<dbReference type="InterPro" id="IPR036390">
    <property type="entry name" value="WH_DNA-bd_sf"/>
</dbReference>
<dbReference type="PROSITE" id="PS51000">
    <property type="entry name" value="HTH_DEOR_2"/>
    <property type="match status" value="1"/>
</dbReference>
<evidence type="ECO:0000256" key="1">
    <source>
        <dbReference type="ARBA" id="ARBA00023015"/>
    </source>
</evidence>
<keyword evidence="2" id="KW-0238">DNA-binding</keyword>
<dbReference type="InterPro" id="IPR018356">
    <property type="entry name" value="Tscrpt_reg_HTH_DeoR_CS"/>
</dbReference>
<evidence type="ECO:0000256" key="3">
    <source>
        <dbReference type="ARBA" id="ARBA00023163"/>
    </source>
</evidence>
<name>A0ABS4WZK8_9MICO</name>
<sequence>MGTSPLIPEQRRQHILDLLRTDAVLSYRQLTEQLGVSQMTVRRDVAALDDQGRARATQGGVAALARLLEEPPRSAKAEANMAAKSAIAAAAAETVTDSMTLYLDAGTTIQAMRPLLEDRRDLTVVTNDLGTAGAFLDHPCVDLICVGGRVDVANQSMIGRLAALTLGELSVDIAFISSSSWDARHGITTPMEAKIDAKRAAMASATTSVLLADSAKFGHFAKYRVAPLGEFRSIITDSSLPEEDAAGVRDLGVEVVIARG</sequence>
<keyword evidence="1" id="KW-0805">Transcription regulation</keyword>
<gene>
    <name evidence="5" type="ORF">JOF43_001370</name>
</gene>
<dbReference type="SUPFAM" id="SSF100950">
    <property type="entry name" value="NagB/RpiA/CoA transferase-like"/>
    <property type="match status" value="1"/>
</dbReference>